<proteinExistence type="predicted"/>
<evidence type="ECO:0000313" key="1">
    <source>
        <dbReference type="EMBL" id="KAK2076399.1"/>
    </source>
</evidence>
<dbReference type="Proteomes" id="UP001255856">
    <property type="component" value="Unassembled WGS sequence"/>
</dbReference>
<name>A0AAD9IDX0_PROWI</name>
<protein>
    <submittedName>
        <fullName evidence="1">Uncharacterized protein</fullName>
    </submittedName>
</protein>
<dbReference type="AlphaFoldDB" id="A0AAD9IDX0"/>
<dbReference type="EMBL" id="JASFZW010000010">
    <property type="protein sequence ID" value="KAK2076399.1"/>
    <property type="molecule type" value="Genomic_DNA"/>
</dbReference>
<comment type="caution">
    <text evidence="1">The sequence shown here is derived from an EMBL/GenBank/DDBJ whole genome shotgun (WGS) entry which is preliminary data.</text>
</comment>
<sequence length="75" mass="8249">MSCAMWQDGTGFPEPALDQFNQVTSGEALRWLLGGMSFFVALGTYTKLSDPEAKRPYVPKTTLAPPEILATLDRN</sequence>
<evidence type="ECO:0000313" key="2">
    <source>
        <dbReference type="Proteomes" id="UP001255856"/>
    </source>
</evidence>
<organism evidence="1 2">
    <name type="scientific">Prototheca wickerhamii</name>
    <dbReference type="NCBI Taxonomy" id="3111"/>
    <lineage>
        <taxon>Eukaryota</taxon>
        <taxon>Viridiplantae</taxon>
        <taxon>Chlorophyta</taxon>
        <taxon>core chlorophytes</taxon>
        <taxon>Trebouxiophyceae</taxon>
        <taxon>Chlorellales</taxon>
        <taxon>Chlorellaceae</taxon>
        <taxon>Prototheca</taxon>
    </lineage>
</organism>
<accession>A0AAD9IDX0</accession>
<dbReference type="PANTHER" id="PTHR36401:SF1">
    <property type="entry name" value="NADH DEHYDROGENASE [UBIQUINONE] 1 BETA SUBCOMPLEX SUBUNIT 8, MITOCHONDRIAL"/>
    <property type="match status" value="1"/>
</dbReference>
<dbReference type="PANTHER" id="PTHR36401">
    <property type="entry name" value="NADH DEHYDROGENASE [UBIQUINONE] 1 BETA SUBCOMPLEX SUBUNIT 8, MITOCHONDRIAL"/>
    <property type="match status" value="1"/>
</dbReference>
<gene>
    <name evidence="1" type="ORF">QBZ16_000924</name>
</gene>
<keyword evidence="2" id="KW-1185">Reference proteome</keyword>
<reference evidence="1" key="1">
    <citation type="submission" date="2021-01" db="EMBL/GenBank/DDBJ databases">
        <authorList>
            <person name="Eckstrom K.M.E."/>
        </authorList>
    </citation>
    <scope>NUCLEOTIDE SEQUENCE</scope>
    <source>
        <strain evidence="1">UVCC 0001</strain>
    </source>
</reference>
<dbReference type="InterPro" id="IPR038863">
    <property type="entry name" value="Put_Complex_I_su8"/>
</dbReference>